<organism evidence="2 3">
    <name type="scientific">Paenibacillus antarcticus</name>
    <dbReference type="NCBI Taxonomy" id="253703"/>
    <lineage>
        <taxon>Bacteria</taxon>
        <taxon>Bacillati</taxon>
        <taxon>Bacillota</taxon>
        <taxon>Bacilli</taxon>
        <taxon>Bacillales</taxon>
        <taxon>Paenibacillaceae</taxon>
        <taxon>Paenibacillus</taxon>
    </lineage>
</organism>
<protein>
    <recommendedName>
        <fullName evidence="4">DUF2254 domain-containing protein</fullName>
    </recommendedName>
</protein>
<reference evidence="2 3" key="1">
    <citation type="submission" date="2016-03" db="EMBL/GenBank/DDBJ databases">
        <title>Draft genome sequence of Paenibacillus antarcticus CECT 5836.</title>
        <authorList>
            <person name="Shin S.-K."/>
            <person name="Yi H."/>
        </authorList>
    </citation>
    <scope>NUCLEOTIDE SEQUENCE [LARGE SCALE GENOMIC DNA]</scope>
    <source>
        <strain evidence="2 3">CECT 5836</strain>
    </source>
</reference>
<feature type="transmembrane region" description="Helical" evidence="1">
    <location>
        <begin position="121"/>
        <end position="140"/>
    </location>
</feature>
<dbReference type="Proteomes" id="UP000077355">
    <property type="component" value="Unassembled WGS sequence"/>
</dbReference>
<comment type="caution">
    <text evidence="2">The sequence shown here is derived from an EMBL/GenBank/DDBJ whole genome shotgun (WGS) entry which is preliminary data.</text>
</comment>
<keyword evidence="1" id="KW-0472">Membrane</keyword>
<keyword evidence="1" id="KW-1133">Transmembrane helix</keyword>
<gene>
    <name evidence="2" type="ORF">PBAT_03535</name>
</gene>
<name>A0A168QMJ4_9BACL</name>
<dbReference type="Pfam" id="PF10011">
    <property type="entry name" value="DUF2254"/>
    <property type="match status" value="1"/>
</dbReference>
<evidence type="ECO:0000313" key="2">
    <source>
        <dbReference type="EMBL" id="OAB47959.1"/>
    </source>
</evidence>
<dbReference type="AlphaFoldDB" id="A0A168QMJ4"/>
<evidence type="ECO:0000256" key="1">
    <source>
        <dbReference type="SAM" id="Phobius"/>
    </source>
</evidence>
<keyword evidence="3" id="KW-1185">Reference proteome</keyword>
<evidence type="ECO:0000313" key="3">
    <source>
        <dbReference type="Proteomes" id="UP000077355"/>
    </source>
</evidence>
<accession>A0A168QMJ4</accession>
<evidence type="ECO:0008006" key="4">
    <source>
        <dbReference type="Google" id="ProtNLM"/>
    </source>
</evidence>
<dbReference type="OrthoDB" id="2955631at2"/>
<feature type="transmembrane region" description="Helical" evidence="1">
    <location>
        <begin position="146"/>
        <end position="169"/>
    </location>
</feature>
<feature type="transmembrane region" description="Helical" evidence="1">
    <location>
        <begin position="74"/>
        <end position="100"/>
    </location>
</feature>
<keyword evidence="1" id="KW-0812">Transmembrane</keyword>
<sequence length="453" mass="52739">MRTYLLDKYLKKYMRMSERELSHQFRSNLWFTPVLYVFFSLLLLCTAFFGDFNYDLGDRFRSYFAVDYDLTRTLVSTLTAGILSLTIFTFNLVLVVFTTFSGQFSPRMLKNFIASKATQRVLGIFTGSFVYVLLSFLFLNKRITEYYFAVPLVATFLAMFSMGAFIFFINHAVAWLQVNEMTDDMKKEALGIVQSTMKNELDQYKVEDFNDTDAHIRQGKGTPIQAGRPGYIQLVDFITMIQEAQKDDIVIKLEYTIGCYVFETTPLLTYWNKHGNNLDEDKYLEFFSIRKKQTEVQDIEFSINKLVEVAIRALGNYDPKTATTAIYQVGEVLVSISQITDFSHYLVDDKNNLRIILQEIDFNHYLYHGLGYIRHYAKDNVIVSTDILKVLDLMAKSLNPRDYEAVWDFAIHTAQGFENLFLFEQDSQQFYSALRNLATTTDNLINYDKFLKK</sequence>
<dbReference type="InterPro" id="IPR018723">
    <property type="entry name" value="DUF2254_membrane"/>
</dbReference>
<dbReference type="EMBL" id="LVJI01000002">
    <property type="protein sequence ID" value="OAB47959.1"/>
    <property type="molecule type" value="Genomic_DNA"/>
</dbReference>
<proteinExistence type="predicted"/>